<gene>
    <name evidence="6" type="ORF">ABNX05_22010</name>
</gene>
<evidence type="ECO:0000259" key="5">
    <source>
        <dbReference type="Pfam" id="PF08281"/>
    </source>
</evidence>
<dbReference type="InterPro" id="IPR013249">
    <property type="entry name" value="RNA_pol_sigma70_r4_t2"/>
</dbReference>
<evidence type="ECO:0000313" key="7">
    <source>
        <dbReference type="Proteomes" id="UP001478862"/>
    </source>
</evidence>
<evidence type="ECO:0000256" key="3">
    <source>
        <dbReference type="ARBA" id="ARBA00023125"/>
    </source>
</evidence>
<evidence type="ECO:0000313" key="6">
    <source>
        <dbReference type="EMBL" id="MEQ6357293.1"/>
    </source>
</evidence>
<dbReference type="EMBL" id="JBEGDG010000024">
    <property type="protein sequence ID" value="MEQ6357293.1"/>
    <property type="molecule type" value="Genomic_DNA"/>
</dbReference>
<dbReference type="CDD" id="cd06171">
    <property type="entry name" value="Sigma70_r4"/>
    <property type="match status" value="1"/>
</dbReference>
<sequence>MEKDTQKIEEFFYRNNKQANNPIIKSFLSDSKNLYLVQKAILYPTNINKQLVDESFQSHYINVRKTKYVSNLIYFYSLDFDKKRRKLQKRSLLILDKDLSKDGGTTVKELIENASNEKDFDNIVGKGLLDKIEDEKLLKSLQKLTVKQLQILEMIYVKDLSIKEIAQTLQTSPQNVSNLHRKALNKLNNTLSKGGEYL</sequence>
<dbReference type="PANTHER" id="PTHR30385">
    <property type="entry name" value="SIGMA FACTOR F FLAGELLAR"/>
    <property type="match status" value="1"/>
</dbReference>
<keyword evidence="1" id="KW-0805">Transcription regulation</keyword>
<dbReference type="SUPFAM" id="SSF88659">
    <property type="entry name" value="Sigma3 and sigma4 domains of RNA polymerase sigma factors"/>
    <property type="match status" value="1"/>
</dbReference>
<keyword evidence="4" id="KW-0804">Transcription</keyword>
<evidence type="ECO:0000256" key="4">
    <source>
        <dbReference type="ARBA" id="ARBA00023163"/>
    </source>
</evidence>
<accession>A0ABV1MXR8</accession>
<dbReference type="Gene3D" id="1.20.140.160">
    <property type="match status" value="1"/>
</dbReference>
<evidence type="ECO:0000256" key="2">
    <source>
        <dbReference type="ARBA" id="ARBA00023082"/>
    </source>
</evidence>
<keyword evidence="3" id="KW-0238">DNA-binding</keyword>
<protein>
    <submittedName>
        <fullName evidence="6">Sigma-70 family RNA polymerase sigma factor</fullName>
    </submittedName>
</protein>
<comment type="caution">
    <text evidence="6">The sequence shown here is derived from an EMBL/GenBank/DDBJ whole genome shotgun (WGS) entry which is preliminary data.</text>
</comment>
<dbReference type="NCBIfam" id="TIGR02937">
    <property type="entry name" value="sigma70-ECF"/>
    <property type="match status" value="1"/>
</dbReference>
<reference evidence="6 7" key="1">
    <citation type="submission" date="2024-06" db="EMBL/GenBank/DDBJ databases">
        <title>Lysinibacillus zambalefons sp. nov., a Novel Firmicute Isolated from the Poon Bato Zambales Hyperalkaline Spring.</title>
        <authorList>
            <person name="Aja J.A."/>
            <person name="Lazaro J.E.H."/>
            <person name="Llorin L.D."/>
            <person name="Lim K.R."/>
            <person name="Teodosio J."/>
            <person name="Dalisay D.S."/>
        </authorList>
    </citation>
    <scope>NUCLEOTIDE SEQUENCE [LARGE SCALE GENOMIC DNA]</scope>
    <source>
        <strain evidence="6 7">M3</strain>
    </source>
</reference>
<evidence type="ECO:0000256" key="1">
    <source>
        <dbReference type="ARBA" id="ARBA00023015"/>
    </source>
</evidence>
<keyword evidence="2" id="KW-0731">Sigma factor</keyword>
<organism evidence="6 7">
    <name type="scientific">Lysinibacillus zambalensis</name>
    <dbReference type="NCBI Taxonomy" id="3160866"/>
    <lineage>
        <taxon>Bacteria</taxon>
        <taxon>Bacillati</taxon>
        <taxon>Bacillota</taxon>
        <taxon>Bacilli</taxon>
        <taxon>Bacillales</taxon>
        <taxon>Bacillaceae</taxon>
        <taxon>Lysinibacillus</taxon>
    </lineage>
</organism>
<dbReference type="InterPro" id="IPR014284">
    <property type="entry name" value="RNA_pol_sigma-70_dom"/>
</dbReference>
<dbReference type="RefSeq" id="WP_349661660.1">
    <property type="nucleotide sequence ID" value="NZ_JBEGDG010000024.1"/>
</dbReference>
<keyword evidence="7" id="KW-1185">Reference proteome</keyword>
<name>A0ABV1MXR8_9BACI</name>
<dbReference type="Pfam" id="PF08281">
    <property type="entry name" value="Sigma70_r4_2"/>
    <property type="match status" value="1"/>
</dbReference>
<dbReference type="Proteomes" id="UP001478862">
    <property type="component" value="Unassembled WGS sequence"/>
</dbReference>
<proteinExistence type="predicted"/>
<dbReference type="InterPro" id="IPR013324">
    <property type="entry name" value="RNA_pol_sigma_r3/r4-like"/>
</dbReference>
<feature type="domain" description="RNA polymerase sigma factor 70 region 4 type 2" evidence="5">
    <location>
        <begin position="135"/>
        <end position="187"/>
    </location>
</feature>